<evidence type="ECO:0000313" key="7">
    <source>
        <dbReference type="EMBL" id="NEK57769.1"/>
    </source>
</evidence>
<feature type="compositionally biased region" description="Low complexity" evidence="5">
    <location>
        <begin position="317"/>
        <end position="335"/>
    </location>
</feature>
<dbReference type="InterPro" id="IPR029044">
    <property type="entry name" value="Nucleotide-diphossugar_trans"/>
</dbReference>
<proteinExistence type="inferred from homology"/>
<name>A0A7K3VYQ5_9ACTN</name>
<dbReference type="SUPFAM" id="SSF53448">
    <property type="entry name" value="Nucleotide-diphospho-sugar transferases"/>
    <property type="match status" value="1"/>
</dbReference>
<dbReference type="EMBL" id="JAAGWF010000008">
    <property type="protein sequence ID" value="NEK57769.1"/>
    <property type="molecule type" value="Genomic_DNA"/>
</dbReference>
<gene>
    <name evidence="7" type="ORF">GCU56_07780</name>
</gene>
<dbReference type="Gene3D" id="3.90.550.10">
    <property type="entry name" value="Spore Coat Polysaccharide Biosynthesis Protein SpsA, Chain A"/>
    <property type="match status" value="1"/>
</dbReference>
<protein>
    <submittedName>
        <fullName evidence="7">Glycosyltransferase</fullName>
    </submittedName>
</protein>
<evidence type="ECO:0000256" key="5">
    <source>
        <dbReference type="SAM" id="MobiDB-lite"/>
    </source>
</evidence>
<dbReference type="PANTHER" id="PTHR43179:SF12">
    <property type="entry name" value="GALACTOFURANOSYLTRANSFERASE GLFT2"/>
    <property type="match status" value="1"/>
</dbReference>
<keyword evidence="8" id="KW-1185">Reference proteome</keyword>
<dbReference type="PANTHER" id="PTHR43179">
    <property type="entry name" value="RHAMNOSYLTRANSFERASE WBBL"/>
    <property type="match status" value="1"/>
</dbReference>
<dbReference type="Proteomes" id="UP000470246">
    <property type="component" value="Unassembled WGS sequence"/>
</dbReference>
<feature type="region of interest" description="Disordered" evidence="5">
    <location>
        <begin position="312"/>
        <end position="335"/>
    </location>
</feature>
<accession>A0A7K3VYQ5</accession>
<comment type="similarity">
    <text evidence="2">Belongs to the glycosyltransferase 2 family.</text>
</comment>
<dbReference type="InterPro" id="IPR001173">
    <property type="entry name" value="Glyco_trans_2-like"/>
</dbReference>
<evidence type="ECO:0000256" key="3">
    <source>
        <dbReference type="ARBA" id="ARBA00022676"/>
    </source>
</evidence>
<dbReference type="RefSeq" id="WP_163480944.1">
    <property type="nucleotide sequence ID" value="NZ_JAAGWF010000008.1"/>
</dbReference>
<dbReference type="CDD" id="cd00761">
    <property type="entry name" value="Glyco_tranf_GTA_type"/>
    <property type="match status" value="1"/>
</dbReference>
<keyword evidence="4 7" id="KW-0808">Transferase</keyword>
<dbReference type="AlphaFoldDB" id="A0A7K3VYQ5"/>
<evidence type="ECO:0000256" key="2">
    <source>
        <dbReference type="ARBA" id="ARBA00006739"/>
    </source>
</evidence>
<evidence type="ECO:0000256" key="1">
    <source>
        <dbReference type="ARBA" id="ARBA00004776"/>
    </source>
</evidence>
<dbReference type="Pfam" id="PF00535">
    <property type="entry name" value="Glycos_transf_2"/>
    <property type="match status" value="1"/>
</dbReference>
<reference evidence="7 8" key="1">
    <citation type="submission" date="2020-02" db="EMBL/GenBank/DDBJ databases">
        <title>Geodermatophilus sabuli CPCC 205279 I12A-02694.</title>
        <authorList>
            <person name="Jiang Z."/>
        </authorList>
    </citation>
    <scope>NUCLEOTIDE SEQUENCE [LARGE SCALE GENOMIC DNA]</scope>
    <source>
        <strain evidence="7 8">I12A-02694</strain>
    </source>
</reference>
<keyword evidence="3" id="KW-0328">Glycosyltransferase</keyword>
<dbReference type="GO" id="GO:0016757">
    <property type="term" value="F:glycosyltransferase activity"/>
    <property type="evidence" value="ECO:0007669"/>
    <property type="project" value="UniProtKB-KW"/>
</dbReference>
<feature type="domain" description="Glycosyltransferase 2-like" evidence="6">
    <location>
        <begin position="12"/>
        <end position="136"/>
    </location>
</feature>
<evidence type="ECO:0000259" key="6">
    <source>
        <dbReference type="Pfam" id="PF00535"/>
    </source>
</evidence>
<comment type="pathway">
    <text evidence="1">Cell wall biogenesis; cell wall polysaccharide biosynthesis.</text>
</comment>
<sequence>MRADDVDPSTVVAVLTYRRTAWLPALLDELEEQASALSPPAEVLVIDNDPAGSAADVVSSRAGHHVRYVHEPVPGISAARNRALGEAGRADLLVFLDDDELPSPGWLTHLVGTWQVSGAAAVAGPVPARLLGPADPWVAASGTFDRARHPTGTAMPEAASGNLLLDLAQVRALGLRFHEGFGLTGGEDTLFTRELVARGGEIRWCDEAEAVESIPVERLTRDWVIARNYRCGSSWSRVELHLTRGAVRRARLRAVLTARAVANTAIASVQLLGALVRGDLAGRARSVCTLVSYAGLLVGAFGVAHEEYARTPTRLDATPAPTTGASTGPGRVAAG</sequence>
<organism evidence="7 8">
    <name type="scientific">Geodermatophilus sabuli</name>
    <dbReference type="NCBI Taxonomy" id="1564158"/>
    <lineage>
        <taxon>Bacteria</taxon>
        <taxon>Bacillati</taxon>
        <taxon>Actinomycetota</taxon>
        <taxon>Actinomycetes</taxon>
        <taxon>Geodermatophilales</taxon>
        <taxon>Geodermatophilaceae</taxon>
        <taxon>Geodermatophilus</taxon>
    </lineage>
</organism>
<evidence type="ECO:0000313" key="8">
    <source>
        <dbReference type="Proteomes" id="UP000470246"/>
    </source>
</evidence>
<comment type="caution">
    <text evidence="7">The sequence shown here is derived from an EMBL/GenBank/DDBJ whole genome shotgun (WGS) entry which is preliminary data.</text>
</comment>
<evidence type="ECO:0000256" key="4">
    <source>
        <dbReference type="ARBA" id="ARBA00022679"/>
    </source>
</evidence>